<dbReference type="EMBL" id="BOOU01000010">
    <property type="protein sequence ID" value="GII75722.1"/>
    <property type="molecule type" value="Genomic_DNA"/>
</dbReference>
<gene>
    <name evidence="2" type="ORF">Sru01_07040</name>
</gene>
<evidence type="ECO:0000256" key="1">
    <source>
        <dbReference type="SAM" id="MobiDB-lite"/>
    </source>
</evidence>
<reference evidence="2" key="1">
    <citation type="submission" date="2021-01" db="EMBL/GenBank/DDBJ databases">
        <title>Whole genome shotgun sequence of Sphaerisporangium rufum NBRC 109079.</title>
        <authorList>
            <person name="Komaki H."/>
            <person name="Tamura T."/>
        </authorList>
    </citation>
    <scope>NUCLEOTIDE SEQUENCE</scope>
    <source>
        <strain evidence="2">NBRC 109079</strain>
    </source>
</reference>
<proteinExistence type="predicted"/>
<feature type="region of interest" description="Disordered" evidence="1">
    <location>
        <begin position="95"/>
        <end position="121"/>
    </location>
</feature>
<accession>A0A919QXE4</accession>
<dbReference type="Proteomes" id="UP000655287">
    <property type="component" value="Unassembled WGS sequence"/>
</dbReference>
<dbReference type="AlphaFoldDB" id="A0A919QXE4"/>
<sequence>MSAASEPCPMFCPEITPSTGAVPQVSEYRYRCTATASALALGFAVTGGLAHTAAAVVAAPPAWAVVRASTRHSAVTAPPAAAHRPILMARASLSARGVRPGGPDGHRPGPALRRPSIASRR</sequence>
<evidence type="ECO:0000313" key="2">
    <source>
        <dbReference type="EMBL" id="GII75722.1"/>
    </source>
</evidence>
<organism evidence="2 3">
    <name type="scientific">Sphaerisporangium rufum</name>
    <dbReference type="NCBI Taxonomy" id="1381558"/>
    <lineage>
        <taxon>Bacteria</taxon>
        <taxon>Bacillati</taxon>
        <taxon>Actinomycetota</taxon>
        <taxon>Actinomycetes</taxon>
        <taxon>Streptosporangiales</taxon>
        <taxon>Streptosporangiaceae</taxon>
        <taxon>Sphaerisporangium</taxon>
    </lineage>
</organism>
<comment type="caution">
    <text evidence="2">The sequence shown here is derived from an EMBL/GenBank/DDBJ whole genome shotgun (WGS) entry which is preliminary data.</text>
</comment>
<evidence type="ECO:0000313" key="3">
    <source>
        <dbReference type="Proteomes" id="UP000655287"/>
    </source>
</evidence>
<keyword evidence="3" id="KW-1185">Reference proteome</keyword>
<name>A0A919QXE4_9ACTN</name>
<protein>
    <submittedName>
        <fullName evidence="2">Uncharacterized protein</fullName>
    </submittedName>
</protein>